<dbReference type="OrthoDB" id="5117428at2"/>
<evidence type="ECO:0000256" key="1">
    <source>
        <dbReference type="SAM" id="Phobius"/>
    </source>
</evidence>
<keyword evidence="1" id="KW-0812">Transmembrane</keyword>
<sequence length="240" mass="25165">MPSIASRYRTALITLVAAAAVLLVTGLVLGQREVERTITGLPDVHPTPVVLGVAAVAAAVIAVAMLRRAAAAVRADARRRALGSVHAGAVSCGIRNRDLIARLDELSRPGSRGVALPARFSIVADDAGISFWGGGRRPKRVAAFPWREIRNIRSDHTVVGSASVPVAVVRIRRGGTSIELPVMLSDPRLGRYALTDAPFFATVRAWKARHRAALAAEGLELPPLTGAIPIIRQGPAGAAA</sequence>
<dbReference type="STRING" id="589382.SAMN04489721_2791"/>
<accession>A0A1H1YKD2</accession>
<keyword evidence="1" id="KW-1133">Transmembrane helix</keyword>
<reference evidence="3" key="1">
    <citation type="submission" date="2016-10" db="EMBL/GenBank/DDBJ databases">
        <authorList>
            <person name="de Groot N.N."/>
        </authorList>
    </citation>
    <scope>NUCLEOTIDE SEQUENCE [LARGE SCALE GENOMIC DNA]</scope>
    <source>
        <strain evidence="3">CPCC 202695</strain>
    </source>
</reference>
<dbReference type="EMBL" id="SODL02000001">
    <property type="protein sequence ID" value="MCP2366716.1"/>
    <property type="molecule type" value="Genomic_DNA"/>
</dbReference>
<keyword evidence="1" id="KW-0472">Membrane</keyword>
<protein>
    <recommendedName>
        <fullName evidence="6">PH domain-containing protein</fullName>
    </recommendedName>
</protein>
<dbReference type="AlphaFoldDB" id="A0A1H1YKD2"/>
<organism evidence="3 4">
    <name type="scientific">Agromyces flavus</name>
    <dbReference type="NCBI Taxonomy" id="589382"/>
    <lineage>
        <taxon>Bacteria</taxon>
        <taxon>Bacillati</taxon>
        <taxon>Actinomycetota</taxon>
        <taxon>Actinomycetes</taxon>
        <taxon>Micrococcales</taxon>
        <taxon>Microbacteriaceae</taxon>
        <taxon>Agromyces</taxon>
    </lineage>
</organism>
<evidence type="ECO:0000313" key="5">
    <source>
        <dbReference type="Proteomes" id="UP000893823"/>
    </source>
</evidence>
<reference evidence="2" key="3">
    <citation type="submission" date="2022-06" db="EMBL/GenBank/DDBJ databases">
        <title>Genomic Encyclopedia of Type Strains, Phase III (KMG-III): the genomes of soil and plant-associated and newly described type strains.</title>
        <authorList>
            <person name="Whitman W."/>
        </authorList>
    </citation>
    <scope>NUCLEOTIDE SEQUENCE</scope>
    <source>
        <strain evidence="2">CPCC 202695</strain>
    </source>
</reference>
<reference evidence="4" key="2">
    <citation type="submission" date="2016-10" db="EMBL/GenBank/DDBJ databases">
        <authorList>
            <person name="Varghese N."/>
            <person name="Submissions S."/>
        </authorList>
    </citation>
    <scope>NUCLEOTIDE SEQUENCE [LARGE SCALE GENOMIC DNA]</scope>
    <source>
        <strain evidence="4">CPCC 202695</strain>
    </source>
</reference>
<evidence type="ECO:0000313" key="4">
    <source>
        <dbReference type="Proteomes" id="UP000199482"/>
    </source>
</evidence>
<evidence type="ECO:0008006" key="6">
    <source>
        <dbReference type="Google" id="ProtNLM"/>
    </source>
</evidence>
<keyword evidence="5" id="KW-1185">Reference proteome</keyword>
<feature type="transmembrane region" description="Helical" evidence="1">
    <location>
        <begin position="49"/>
        <end position="70"/>
    </location>
</feature>
<evidence type="ECO:0000313" key="3">
    <source>
        <dbReference type="EMBL" id="SDT21739.1"/>
    </source>
</evidence>
<proteinExistence type="predicted"/>
<dbReference type="RefSeq" id="WP_092673640.1">
    <property type="nucleotide sequence ID" value="NZ_BMDN01000001.1"/>
</dbReference>
<name>A0A1H1YKD2_9MICO</name>
<evidence type="ECO:0000313" key="2">
    <source>
        <dbReference type="EMBL" id="MCP2366716.1"/>
    </source>
</evidence>
<dbReference type="Proteomes" id="UP000199482">
    <property type="component" value="Chromosome I"/>
</dbReference>
<dbReference type="EMBL" id="LT629755">
    <property type="protein sequence ID" value="SDT21739.1"/>
    <property type="molecule type" value="Genomic_DNA"/>
</dbReference>
<gene>
    <name evidence="2" type="ORF">BCL57_000858</name>
    <name evidence="3" type="ORF">SAMN04489721_2791</name>
</gene>
<dbReference type="Proteomes" id="UP000893823">
    <property type="component" value="Unassembled WGS sequence"/>
</dbReference>